<feature type="domain" description="U1-type" evidence="10">
    <location>
        <begin position="31"/>
        <end position="65"/>
    </location>
</feature>
<dbReference type="Pfam" id="PF12874">
    <property type="entry name" value="zf-met"/>
    <property type="match status" value="1"/>
</dbReference>
<reference evidence="11" key="2">
    <citation type="submission" date="2025-08" db="UniProtKB">
        <authorList>
            <consortium name="Ensembl"/>
        </authorList>
    </citation>
    <scope>IDENTIFICATION</scope>
</reference>
<dbReference type="SUPFAM" id="SSF57667">
    <property type="entry name" value="beta-beta-alpha zinc fingers"/>
    <property type="match status" value="1"/>
</dbReference>
<keyword evidence="7" id="KW-0539">Nucleus</keyword>
<keyword evidence="9" id="KW-0472">Membrane</keyword>
<evidence type="ECO:0000256" key="3">
    <source>
        <dbReference type="ARBA" id="ARBA00022490"/>
    </source>
</evidence>
<dbReference type="GeneTree" id="ENSGT00940000155290"/>
<evidence type="ECO:0000256" key="8">
    <source>
        <dbReference type="SAM" id="MobiDB-lite"/>
    </source>
</evidence>
<keyword evidence="4" id="KW-0677">Repeat</keyword>
<dbReference type="Gene3D" id="3.30.160.60">
    <property type="entry name" value="Classic Zinc Finger"/>
    <property type="match status" value="1"/>
</dbReference>
<proteinExistence type="predicted"/>
<dbReference type="GO" id="GO:0003677">
    <property type="term" value="F:DNA binding"/>
    <property type="evidence" value="ECO:0007669"/>
    <property type="project" value="UniProtKB-KW"/>
</dbReference>
<evidence type="ECO:0000313" key="12">
    <source>
        <dbReference type="Proteomes" id="UP000314982"/>
    </source>
</evidence>
<evidence type="ECO:0000256" key="7">
    <source>
        <dbReference type="ARBA" id="ARBA00023242"/>
    </source>
</evidence>
<keyword evidence="9" id="KW-0812">Transmembrane</keyword>
<accession>A0A4W5LWB4</accession>
<dbReference type="FunFam" id="3.30.160.60:FF:000210">
    <property type="entry name" value="Zinc finger RNA-binding protein 2"/>
    <property type="match status" value="1"/>
</dbReference>
<keyword evidence="6" id="KW-0238">DNA-binding</keyword>
<evidence type="ECO:0000256" key="9">
    <source>
        <dbReference type="SAM" id="Phobius"/>
    </source>
</evidence>
<keyword evidence="9" id="KW-1133">Transmembrane helix</keyword>
<keyword evidence="5" id="KW-0694">RNA-binding</keyword>
<sequence length="200" mass="20985">GQKHKKKEVALKVSQSSSSSSGGGGSARGTQNQLRCELCDVSCTGADAYAAHIRGAKHQKVVKLHTKLGKPIPSTEPSVVTQTPTSTTAAPSKTPASSTLTGSTSNSSYLKPVNTVSQGGVGAGIGKGPAVNSLSAANATTAVKKVNTPKINFVGKKGLSCLSQHFFFFFFLSFTCIFKNIYVRTEILGRIFSLPKKHRI</sequence>
<dbReference type="InterPro" id="IPR003604">
    <property type="entry name" value="Matrin/U1-like-C_Znf_C2H2"/>
</dbReference>
<evidence type="ECO:0000256" key="1">
    <source>
        <dbReference type="ARBA" id="ARBA00004123"/>
    </source>
</evidence>
<feature type="transmembrane region" description="Helical" evidence="9">
    <location>
        <begin position="166"/>
        <end position="183"/>
    </location>
</feature>
<dbReference type="SMART" id="SM00451">
    <property type="entry name" value="ZnF_U1"/>
    <property type="match status" value="1"/>
</dbReference>
<keyword evidence="12" id="KW-1185">Reference proteome</keyword>
<dbReference type="InterPro" id="IPR013087">
    <property type="entry name" value="Znf_C2H2_type"/>
</dbReference>
<evidence type="ECO:0000256" key="5">
    <source>
        <dbReference type="ARBA" id="ARBA00022884"/>
    </source>
</evidence>
<dbReference type="GO" id="GO:0003725">
    <property type="term" value="F:double-stranded RNA binding"/>
    <property type="evidence" value="ECO:0007669"/>
    <property type="project" value="TreeGrafter"/>
</dbReference>
<protein>
    <recommendedName>
        <fullName evidence="10">U1-type domain-containing protein</fullName>
    </recommendedName>
</protein>
<dbReference type="PANTHER" id="PTHR45762:SF21">
    <property type="entry name" value="ZINC FINGER RNA-BINDING PROTEIN"/>
    <property type="match status" value="1"/>
</dbReference>
<dbReference type="GO" id="GO:0071011">
    <property type="term" value="C:precatalytic spliceosome"/>
    <property type="evidence" value="ECO:0007669"/>
    <property type="project" value="TreeGrafter"/>
</dbReference>
<dbReference type="GO" id="GO:0005737">
    <property type="term" value="C:cytoplasm"/>
    <property type="evidence" value="ECO:0007669"/>
    <property type="project" value="UniProtKB-SubCell"/>
</dbReference>
<evidence type="ECO:0000259" key="10">
    <source>
        <dbReference type="SMART" id="SM00451"/>
    </source>
</evidence>
<keyword evidence="3" id="KW-0963">Cytoplasm</keyword>
<reference evidence="12" key="1">
    <citation type="submission" date="2018-06" db="EMBL/GenBank/DDBJ databases">
        <title>Genome assembly of Danube salmon.</title>
        <authorList>
            <person name="Macqueen D.J."/>
            <person name="Gundappa M.K."/>
        </authorList>
    </citation>
    <scope>NUCLEOTIDE SEQUENCE [LARGE SCALE GENOMIC DNA]</scope>
</reference>
<evidence type="ECO:0000256" key="4">
    <source>
        <dbReference type="ARBA" id="ARBA00022737"/>
    </source>
</evidence>
<comment type="subcellular location">
    <subcellularLocation>
        <location evidence="2">Cytoplasm</location>
    </subcellularLocation>
    <subcellularLocation>
        <location evidence="1">Nucleus</location>
    </subcellularLocation>
</comment>
<name>A0A4W5LWB4_9TELE</name>
<feature type="region of interest" description="Disordered" evidence="8">
    <location>
        <begin position="67"/>
        <end position="105"/>
    </location>
</feature>
<organism evidence="11 12">
    <name type="scientific">Hucho hucho</name>
    <name type="common">huchen</name>
    <dbReference type="NCBI Taxonomy" id="62062"/>
    <lineage>
        <taxon>Eukaryota</taxon>
        <taxon>Metazoa</taxon>
        <taxon>Chordata</taxon>
        <taxon>Craniata</taxon>
        <taxon>Vertebrata</taxon>
        <taxon>Euteleostomi</taxon>
        <taxon>Actinopterygii</taxon>
        <taxon>Neopterygii</taxon>
        <taxon>Teleostei</taxon>
        <taxon>Protacanthopterygii</taxon>
        <taxon>Salmoniformes</taxon>
        <taxon>Salmonidae</taxon>
        <taxon>Salmoninae</taxon>
        <taxon>Hucho</taxon>
    </lineage>
</organism>
<evidence type="ECO:0000313" key="11">
    <source>
        <dbReference type="Ensembl" id="ENSHHUP00000030312.1"/>
    </source>
</evidence>
<dbReference type="Proteomes" id="UP000314982">
    <property type="component" value="Unassembled WGS sequence"/>
</dbReference>
<feature type="compositionally biased region" description="Low complexity" evidence="8">
    <location>
        <begin position="73"/>
        <end position="105"/>
    </location>
</feature>
<dbReference type="PANTHER" id="PTHR45762">
    <property type="entry name" value="ZINC FINGER RNA-BINDING PROTEIN"/>
    <property type="match status" value="1"/>
</dbReference>
<dbReference type="GO" id="GO:0003727">
    <property type="term" value="F:single-stranded RNA binding"/>
    <property type="evidence" value="ECO:0007669"/>
    <property type="project" value="TreeGrafter"/>
</dbReference>
<dbReference type="STRING" id="62062.ENSHHUP00000030312"/>
<reference evidence="11" key="3">
    <citation type="submission" date="2025-09" db="UniProtKB">
        <authorList>
            <consortium name="Ensembl"/>
        </authorList>
    </citation>
    <scope>IDENTIFICATION</scope>
</reference>
<dbReference type="Ensembl" id="ENSHHUT00000031570.1">
    <property type="protein sequence ID" value="ENSHHUP00000030312.1"/>
    <property type="gene ID" value="ENSHHUG00000019301.1"/>
</dbReference>
<dbReference type="GO" id="GO:0008270">
    <property type="term" value="F:zinc ion binding"/>
    <property type="evidence" value="ECO:0007669"/>
    <property type="project" value="InterPro"/>
</dbReference>
<evidence type="ECO:0000256" key="6">
    <source>
        <dbReference type="ARBA" id="ARBA00023125"/>
    </source>
</evidence>
<dbReference type="AlphaFoldDB" id="A0A4W5LWB4"/>
<dbReference type="InterPro" id="IPR036236">
    <property type="entry name" value="Znf_C2H2_sf"/>
</dbReference>
<feature type="region of interest" description="Disordered" evidence="8">
    <location>
        <begin position="1"/>
        <end position="31"/>
    </location>
</feature>
<evidence type="ECO:0000256" key="2">
    <source>
        <dbReference type="ARBA" id="ARBA00004496"/>
    </source>
</evidence>